<gene>
    <name evidence="1" type="ORF">SARC_16576</name>
</gene>
<proteinExistence type="predicted"/>
<dbReference type="Proteomes" id="UP000054560">
    <property type="component" value="Unassembled WGS sequence"/>
</dbReference>
<evidence type="ECO:0000313" key="1">
    <source>
        <dbReference type="EMBL" id="KNC70892.1"/>
    </source>
</evidence>
<name>A0A0L0F2H7_9EUKA</name>
<dbReference type="EMBL" id="KQ250008">
    <property type="protein sequence ID" value="KNC70892.1"/>
    <property type="molecule type" value="Genomic_DNA"/>
</dbReference>
<reference evidence="1 2" key="1">
    <citation type="submission" date="2011-02" db="EMBL/GenBank/DDBJ databases">
        <title>The Genome Sequence of Sphaeroforma arctica JP610.</title>
        <authorList>
            <consortium name="The Broad Institute Genome Sequencing Platform"/>
            <person name="Russ C."/>
            <person name="Cuomo C."/>
            <person name="Young S.K."/>
            <person name="Zeng Q."/>
            <person name="Gargeya S."/>
            <person name="Alvarado L."/>
            <person name="Berlin A."/>
            <person name="Chapman S.B."/>
            <person name="Chen Z."/>
            <person name="Freedman E."/>
            <person name="Gellesch M."/>
            <person name="Goldberg J."/>
            <person name="Griggs A."/>
            <person name="Gujja S."/>
            <person name="Heilman E."/>
            <person name="Heiman D."/>
            <person name="Howarth C."/>
            <person name="Mehta T."/>
            <person name="Neiman D."/>
            <person name="Pearson M."/>
            <person name="Roberts A."/>
            <person name="Saif S."/>
            <person name="Shea T."/>
            <person name="Shenoy N."/>
            <person name="Sisk P."/>
            <person name="Stolte C."/>
            <person name="Sykes S."/>
            <person name="White J."/>
            <person name="Yandava C."/>
            <person name="Burger G."/>
            <person name="Gray M.W."/>
            <person name="Holland P.W.H."/>
            <person name="King N."/>
            <person name="Lang F.B.F."/>
            <person name="Roger A.J."/>
            <person name="Ruiz-Trillo I."/>
            <person name="Haas B."/>
            <person name="Nusbaum C."/>
            <person name="Birren B."/>
        </authorList>
    </citation>
    <scope>NUCLEOTIDE SEQUENCE [LARGE SCALE GENOMIC DNA]</scope>
    <source>
        <strain evidence="1 2">JP610</strain>
    </source>
</reference>
<organism evidence="1 2">
    <name type="scientific">Sphaeroforma arctica JP610</name>
    <dbReference type="NCBI Taxonomy" id="667725"/>
    <lineage>
        <taxon>Eukaryota</taxon>
        <taxon>Ichthyosporea</taxon>
        <taxon>Ichthyophonida</taxon>
        <taxon>Sphaeroforma</taxon>
    </lineage>
</organism>
<sequence length="55" mass="6037">MDDDEAGDTYNMDGDDLYGDDMYDDLYNAPTEAKTVSEARVSCIASCMGVQRTCV</sequence>
<dbReference type="RefSeq" id="XP_014144794.1">
    <property type="nucleotide sequence ID" value="XM_014289319.1"/>
</dbReference>
<evidence type="ECO:0000313" key="2">
    <source>
        <dbReference type="Proteomes" id="UP000054560"/>
    </source>
</evidence>
<dbReference type="GeneID" id="25917080"/>
<keyword evidence="2" id="KW-1185">Reference proteome</keyword>
<dbReference type="AlphaFoldDB" id="A0A0L0F2H7"/>
<accession>A0A0L0F2H7</accession>
<protein>
    <submittedName>
        <fullName evidence="1">Uncharacterized protein</fullName>
    </submittedName>
</protein>